<evidence type="ECO:0000256" key="1">
    <source>
        <dbReference type="SAM" id="MobiDB-lite"/>
    </source>
</evidence>
<dbReference type="EMBL" id="MU839851">
    <property type="protein sequence ID" value="KAK1749908.1"/>
    <property type="molecule type" value="Genomic_DNA"/>
</dbReference>
<name>A0AAJ0F413_9PEZI</name>
<comment type="caution">
    <text evidence="2">The sequence shown here is derived from an EMBL/GenBank/DDBJ whole genome shotgun (WGS) entry which is preliminary data.</text>
</comment>
<evidence type="ECO:0008006" key="4">
    <source>
        <dbReference type="Google" id="ProtNLM"/>
    </source>
</evidence>
<proteinExistence type="predicted"/>
<evidence type="ECO:0000313" key="3">
    <source>
        <dbReference type="Proteomes" id="UP001239445"/>
    </source>
</evidence>
<protein>
    <recommendedName>
        <fullName evidence="4">C2H2-type domain-containing protein</fullName>
    </recommendedName>
</protein>
<accession>A0AAJ0F413</accession>
<feature type="compositionally biased region" description="Basic and acidic residues" evidence="1">
    <location>
        <begin position="185"/>
        <end position="194"/>
    </location>
</feature>
<dbReference type="PANTHER" id="PTHR38167:SF1">
    <property type="entry name" value="C2H2-TYPE DOMAIN-CONTAINING PROTEIN"/>
    <property type="match status" value="1"/>
</dbReference>
<reference evidence="2" key="1">
    <citation type="submission" date="2023-06" db="EMBL/GenBank/DDBJ databases">
        <title>Genome-scale phylogeny and comparative genomics of the fungal order Sordariales.</title>
        <authorList>
            <consortium name="Lawrence Berkeley National Laboratory"/>
            <person name="Hensen N."/>
            <person name="Bonometti L."/>
            <person name="Westerberg I."/>
            <person name="Brannstrom I.O."/>
            <person name="Guillou S."/>
            <person name="Cros-Aarteil S."/>
            <person name="Calhoun S."/>
            <person name="Haridas S."/>
            <person name="Kuo A."/>
            <person name="Mondo S."/>
            <person name="Pangilinan J."/>
            <person name="Riley R."/>
            <person name="Labutti K."/>
            <person name="Andreopoulos B."/>
            <person name="Lipzen A."/>
            <person name="Chen C."/>
            <person name="Yanf M."/>
            <person name="Daum C."/>
            <person name="Ng V."/>
            <person name="Clum A."/>
            <person name="Steindorff A."/>
            <person name="Ohm R."/>
            <person name="Martin F."/>
            <person name="Silar P."/>
            <person name="Natvig D."/>
            <person name="Lalanne C."/>
            <person name="Gautier V."/>
            <person name="Ament-Velasquez S.L."/>
            <person name="Kruys A."/>
            <person name="Hutchinson M.I."/>
            <person name="Powell A.J."/>
            <person name="Barry K."/>
            <person name="Miller A.N."/>
            <person name="Grigoriev I.V."/>
            <person name="Debuchy R."/>
            <person name="Gladieux P."/>
            <person name="Thoren M.H."/>
            <person name="Johannesson H."/>
        </authorList>
    </citation>
    <scope>NUCLEOTIDE SEQUENCE</scope>
    <source>
        <strain evidence="2">PSN4</strain>
    </source>
</reference>
<organism evidence="2 3">
    <name type="scientific">Echria macrotheca</name>
    <dbReference type="NCBI Taxonomy" id="438768"/>
    <lineage>
        <taxon>Eukaryota</taxon>
        <taxon>Fungi</taxon>
        <taxon>Dikarya</taxon>
        <taxon>Ascomycota</taxon>
        <taxon>Pezizomycotina</taxon>
        <taxon>Sordariomycetes</taxon>
        <taxon>Sordariomycetidae</taxon>
        <taxon>Sordariales</taxon>
        <taxon>Schizotheciaceae</taxon>
        <taxon>Echria</taxon>
    </lineage>
</organism>
<gene>
    <name evidence="2" type="ORF">QBC47DRAFT_395204</name>
</gene>
<feature type="region of interest" description="Disordered" evidence="1">
    <location>
        <begin position="137"/>
        <end position="201"/>
    </location>
</feature>
<dbReference type="PANTHER" id="PTHR38167">
    <property type="entry name" value="C2H2-TYPE DOMAIN-CONTAINING PROTEIN"/>
    <property type="match status" value="1"/>
</dbReference>
<sequence>MTRNDEHLEKLKAAEDWKARKILIALCADAEISNKAAKYLDDMNRRSNTLETLHPKRKRSPSPELSICVQCEKVYSKAANTEMLCQYHNGELEPDYGSRVWADHDQRCHGTINSDYCRKEYPDGFTWTCCDQTGTGNGCRLSRHQSDPSKNKRLELDEEASEVSASEEFEEDDETEESDDDGQEEQDREREEGHRVKRRKM</sequence>
<evidence type="ECO:0000313" key="2">
    <source>
        <dbReference type="EMBL" id="KAK1749908.1"/>
    </source>
</evidence>
<feature type="compositionally biased region" description="Basic and acidic residues" evidence="1">
    <location>
        <begin position="144"/>
        <end position="155"/>
    </location>
</feature>
<feature type="compositionally biased region" description="Acidic residues" evidence="1">
    <location>
        <begin position="156"/>
        <end position="184"/>
    </location>
</feature>
<keyword evidence="3" id="KW-1185">Reference proteome</keyword>
<dbReference type="Proteomes" id="UP001239445">
    <property type="component" value="Unassembled WGS sequence"/>
</dbReference>
<dbReference type="AlphaFoldDB" id="A0AAJ0F413"/>